<keyword evidence="2" id="KW-1185">Reference proteome</keyword>
<sequence length="55" mass="6293">SSAKKRKTENLNEDLEDSANTRLNETVEVPSKKRKRADEESCPEERSGCKSRKIN</sequence>
<comment type="caution">
    <text evidence="1">The sequence shown here is derived from an EMBL/GenBank/DDBJ whole genome shotgun (WGS) entry which is preliminary data.</text>
</comment>
<dbReference type="Proteomes" id="UP001057452">
    <property type="component" value="Chromosome 4"/>
</dbReference>
<gene>
    <name evidence="1" type="ORF">KUCAC02_022327</name>
</gene>
<accession>A0ACB9XN46</accession>
<proteinExistence type="predicted"/>
<feature type="non-terminal residue" evidence="1">
    <location>
        <position position="1"/>
    </location>
</feature>
<dbReference type="EMBL" id="CM043788">
    <property type="protein sequence ID" value="KAI4828222.1"/>
    <property type="molecule type" value="Genomic_DNA"/>
</dbReference>
<evidence type="ECO:0000313" key="1">
    <source>
        <dbReference type="EMBL" id="KAI4828222.1"/>
    </source>
</evidence>
<protein>
    <submittedName>
        <fullName evidence="1">Uncharacterized protein</fullName>
    </submittedName>
</protein>
<organism evidence="1 2">
    <name type="scientific">Chaenocephalus aceratus</name>
    <name type="common">Blackfin icefish</name>
    <name type="synonym">Chaenichthys aceratus</name>
    <dbReference type="NCBI Taxonomy" id="36190"/>
    <lineage>
        <taxon>Eukaryota</taxon>
        <taxon>Metazoa</taxon>
        <taxon>Chordata</taxon>
        <taxon>Craniata</taxon>
        <taxon>Vertebrata</taxon>
        <taxon>Euteleostomi</taxon>
        <taxon>Actinopterygii</taxon>
        <taxon>Neopterygii</taxon>
        <taxon>Teleostei</taxon>
        <taxon>Neoteleostei</taxon>
        <taxon>Acanthomorphata</taxon>
        <taxon>Eupercaria</taxon>
        <taxon>Perciformes</taxon>
        <taxon>Notothenioidei</taxon>
        <taxon>Channichthyidae</taxon>
        <taxon>Chaenocephalus</taxon>
    </lineage>
</organism>
<reference evidence="1" key="1">
    <citation type="submission" date="2022-05" db="EMBL/GenBank/DDBJ databases">
        <title>Chromosome-level genome of Chaenocephalus aceratus.</title>
        <authorList>
            <person name="Park H."/>
        </authorList>
    </citation>
    <scope>NUCLEOTIDE SEQUENCE</scope>
    <source>
        <strain evidence="1">KU_202001</strain>
    </source>
</reference>
<evidence type="ECO:0000313" key="2">
    <source>
        <dbReference type="Proteomes" id="UP001057452"/>
    </source>
</evidence>
<name>A0ACB9XN46_CHAAC</name>